<dbReference type="AlphaFoldDB" id="A0A014M548"/>
<evidence type="ECO:0000313" key="1">
    <source>
        <dbReference type="EMBL" id="EXU76956.1"/>
    </source>
</evidence>
<dbReference type="STRING" id="69222.BG55_02610"/>
<comment type="caution">
    <text evidence="1">The sequence shown here is derived from an EMBL/GenBank/DDBJ whole genome shotgun (WGS) entry which is preliminary data.</text>
</comment>
<proteinExistence type="predicted"/>
<accession>A0A014M548</accession>
<sequence>MKTLTDIDKGQTVSWSLKDENIKKECKKFQPTRKQILDFFNKAQPVEGFVVNEDRYTPCFSTGKLIWNDGTSAEWSLYSSGTASLLLDNGETIHLYQRDYRWFDPTECTYGLGDEGEC</sequence>
<reference evidence="1 2" key="1">
    <citation type="submission" date="2014-02" db="EMBL/GenBank/DDBJ databases">
        <title>Draft genome of Erwinia mallotivora strain BT-MARDI, a papaya dieback pathogen.</title>
        <authorList>
            <person name="Redzuan R."/>
            <person name="Abu Bakar N."/>
            <person name="Badrun R."/>
            <person name="Mohd Raih M.F."/>
            <person name="Rozano L."/>
            <person name="Mat Amin N."/>
        </authorList>
    </citation>
    <scope>NUCLEOTIDE SEQUENCE [LARGE SCALE GENOMIC DNA]</scope>
    <source>
        <strain evidence="1 2">BT-MARDI</strain>
    </source>
</reference>
<dbReference type="OrthoDB" id="9798585at2"/>
<organism evidence="1 2">
    <name type="scientific">Erwinia mallotivora</name>
    <dbReference type="NCBI Taxonomy" id="69222"/>
    <lineage>
        <taxon>Bacteria</taxon>
        <taxon>Pseudomonadati</taxon>
        <taxon>Pseudomonadota</taxon>
        <taxon>Gammaproteobacteria</taxon>
        <taxon>Enterobacterales</taxon>
        <taxon>Erwiniaceae</taxon>
        <taxon>Erwinia</taxon>
    </lineage>
</organism>
<dbReference type="PATRIC" id="fig|69222.5.peg.548"/>
<dbReference type="RefSeq" id="WP_034934032.1">
    <property type="nucleotide sequence ID" value="NZ_JFHN01000020.1"/>
</dbReference>
<name>A0A014M548_9GAMM</name>
<protein>
    <submittedName>
        <fullName evidence="1">Uncharacterized protein</fullName>
    </submittedName>
</protein>
<keyword evidence="2" id="KW-1185">Reference proteome</keyword>
<dbReference type="Proteomes" id="UP000019918">
    <property type="component" value="Unassembled WGS sequence"/>
</dbReference>
<evidence type="ECO:0000313" key="2">
    <source>
        <dbReference type="Proteomes" id="UP000019918"/>
    </source>
</evidence>
<gene>
    <name evidence="1" type="ORF">BG55_02610</name>
</gene>
<dbReference type="EMBL" id="JFHN01000020">
    <property type="protein sequence ID" value="EXU76956.1"/>
    <property type="molecule type" value="Genomic_DNA"/>
</dbReference>